<dbReference type="AlphaFoldDB" id="A0A5B0SAY0"/>
<protein>
    <submittedName>
        <fullName evidence="2">Uncharacterized protein</fullName>
    </submittedName>
</protein>
<gene>
    <name evidence="1" type="ORF">PGT21_003656</name>
    <name evidence="2" type="ORF">PGTUg99_034919</name>
</gene>
<keyword evidence="3" id="KW-1185">Reference proteome</keyword>
<accession>A0A5B0SAY0</accession>
<organism evidence="2 4">
    <name type="scientific">Puccinia graminis f. sp. tritici</name>
    <dbReference type="NCBI Taxonomy" id="56615"/>
    <lineage>
        <taxon>Eukaryota</taxon>
        <taxon>Fungi</taxon>
        <taxon>Dikarya</taxon>
        <taxon>Basidiomycota</taxon>
        <taxon>Pucciniomycotina</taxon>
        <taxon>Pucciniomycetes</taxon>
        <taxon>Pucciniales</taxon>
        <taxon>Pucciniaceae</taxon>
        <taxon>Puccinia</taxon>
    </lineage>
</organism>
<reference evidence="3 4" key="1">
    <citation type="submission" date="2019-05" db="EMBL/GenBank/DDBJ databases">
        <title>Emergence of the Ug99 lineage of the wheat stem rust pathogen through somatic hybridization.</title>
        <authorList>
            <person name="Li F."/>
            <person name="Upadhyaya N.M."/>
            <person name="Sperschneider J."/>
            <person name="Matny O."/>
            <person name="Nguyen-Phuc H."/>
            <person name="Mago R."/>
            <person name="Raley C."/>
            <person name="Miller M.E."/>
            <person name="Silverstein K.A.T."/>
            <person name="Henningsen E."/>
            <person name="Hirsch C.D."/>
            <person name="Visser B."/>
            <person name="Pretorius Z.A."/>
            <person name="Steffenson B.J."/>
            <person name="Schwessinger B."/>
            <person name="Dodds P.N."/>
            <person name="Figueroa M."/>
        </authorList>
    </citation>
    <scope>NUCLEOTIDE SEQUENCE [LARGE SCALE GENOMIC DNA]</scope>
    <source>
        <strain evidence="1">21-0</strain>
        <strain evidence="2 4">Ug99</strain>
    </source>
</reference>
<evidence type="ECO:0000313" key="4">
    <source>
        <dbReference type="Proteomes" id="UP000325313"/>
    </source>
</evidence>
<dbReference type="EMBL" id="VDEP01000069">
    <property type="protein sequence ID" value="KAA1134303.1"/>
    <property type="molecule type" value="Genomic_DNA"/>
</dbReference>
<evidence type="ECO:0000313" key="3">
    <source>
        <dbReference type="Proteomes" id="UP000324748"/>
    </source>
</evidence>
<dbReference type="Proteomes" id="UP000325313">
    <property type="component" value="Unassembled WGS sequence"/>
</dbReference>
<dbReference type="Proteomes" id="UP000324748">
    <property type="component" value="Unassembled WGS sequence"/>
</dbReference>
<proteinExistence type="predicted"/>
<evidence type="ECO:0000313" key="1">
    <source>
        <dbReference type="EMBL" id="KAA1097348.1"/>
    </source>
</evidence>
<comment type="caution">
    <text evidence="2">The sequence shown here is derived from an EMBL/GenBank/DDBJ whole genome shotgun (WGS) entry which is preliminary data.</text>
</comment>
<evidence type="ECO:0000313" key="2">
    <source>
        <dbReference type="EMBL" id="KAA1134303.1"/>
    </source>
</evidence>
<name>A0A5B0SAY0_PUCGR</name>
<dbReference type="EMBL" id="VSWC01000066">
    <property type="protein sequence ID" value="KAA1097348.1"/>
    <property type="molecule type" value="Genomic_DNA"/>
</dbReference>
<sequence>MQPERKLLPSARNQITSVSSSLAIKEGVASLQRERRIAPVLFTKPEARTALQWRL</sequence>